<gene>
    <name evidence="1" type="ORF">EYF80_015995</name>
</gene>
<reference evidence="1 2" key="1">
    <citation type="submission" date="2019-03" db="EMBL/GenBank/DDBJ databases">
        <title>First draft genome of Liparis tanakae, snailfish: a comprehensive survey of snailfish specific genes.</title>
        <authorList>
            <person name="Kim W."/>
            <person name="Song I."/>
            <person name="Jeong J.-H."/>
            <person name="Kim D."/>
            <person name="Kim S."/>
            <person name="Ryu S."/>
            <person name="Song J.Y."/>
            <person name="Lee S.K."/>
        </authorList>
    </citation>
    <scope>NUCLEOTIDE SEQUENCE [LARGE SCALE GENOMIC DNA]</scope>
    <source>
        <tissue evidence="1">Muscle</tissue>
    </source>
</reference>
<dbReference type="AlphaFoldDB" id="A0A4Z2I6W6"/>
<protein>
    <submittedName>
        <fullName evidence="1">Uncharacterized protein</fullName>
    </submittedName>
</protein>
<accession>A0A4Z2I6W6</accession>
<dbReference type="EMBL" id="SRLO01000121">
    <property type="protein sequence ID" value="TNN73787.1"/>
    <property type="molecule type" value="Genomic_DNA"/>
</dbReference>
<keyword evidence="2" id="KW-1185">Reference proteome</keyword>
<organism evidence="1 2">
    <name type="scientific">Liparis tanakae</name>
    <name type="common">Tanaka's snailfish</name>
    <dbReference type="NCBI Taxonomy" id="230148"/>
    <lineage>
        <taxon>Eukaryota</taxon>
        <taxon>Metazoa</taxon>
        <taxon>Chordata</taxon>
        <taxon>Craniata</taxon>
        <taxon>Vertebrata</taxon>
        <taxon>Euteleostomi</taxon>
        <taxon>Actinopterygii</taxon>
        <taxon>Neopterygii</taxon>
        <taxon>Teleostei</taxon>
        <taxon>Neoteleostei</taxon>
        <taxon>Acanthomorphata</taxon>
        <taxon>Eupercaria</taxon>
        <taxon>Perciformes</taxon>
        <taxon>Cottioidei</taxon>
        <taxon>Cottales</taxon>
        <taxon>Liparidae</taxon>
        <taxon>Liparis</taxon>
    </lineage>
</organism>
<evidence type="ECO:0000313" key="1">
    <source>
        <dbReference type="EMBL" id="TNN73787.1"/>
    </source>
</evidence>
<name>A0A4Z2I6W6_9TELE</name>
<evidence type="ECO:0000313" key="2">
    <source>
        <dbReference type="Proteomes" id="UP000314294"/>
    </source>
</evidence>
<comment type="caution">
    <text evidence="1">The sequence shown here is derived from an EMBL/GenBank/DDBJ whole genome shotgun (WGS) entry which is preliminary data.</text>
</comment>
<proteinExistence type="predicted"/>
<sequence>MEKHLSQWEEQLMSSRMIHPASHRRLIVNFRTHQASDTAAVSSRNTDFTMGWRRESCSDAGALRRLAVRLFADFTGAPVTGGSELRLEEDPVMTRSLCSKKNAASSGCFGYEEVVEGCLPCGEPPC</sequence>
<dbReference type="Proteomes" id="UP000314294">
    <property type="component" value="Unassembled WGS sequence"/>
</dbReference>